<protein>
    <submittedName>
        <fullName evidence="1">Unannotated protein</fullName>
    </submittedName>
</protein>
<dbReference type="AlphaFoldDB" id="A0A6J6GTZ1"/>
<name>A0A6J6GTZ1_9ZZZZ</name>
<organism evidence="1">
    <name type="scientific">freshwater metagenome</name>
    <dbReference type="NCBI Taxonomy" id="449393"/>
    <lineage>
        <taxon>unclassified sequences</taxon>
        <taxon>metagenomes</taxon>
        <taxon>ecological metagenomes</taxon>
    </lineage>
</organism>
<dbReference type="EMBL" id="CAEZUJ010000034">
    <property type="protein sequence ID" value="CAB4602405.1"/>
    <property type="molecule type" value="Genomic_DNA"/>
</dbReference>
<evidence type="ECO:0000313" key="1">
    <source>
        <dbReference type="EMBL" id="CAB4602405.1"/>
    </source>
</evidence>
<reference evidence="1" key="1">
    <citation type="submission" date="2020-05" db="EMBL/GenBank/DDBJ databases">
        <authorList>
            <person name="Chiriac C."/>
            <person name="Salcher M."/>
            <person name="Ghai R."/>
            <person name="Kavagutti S V."/>
        </authorList>
    </citation>
    <scope>NUCLEOTIDE SEQUENCE</scope>
</reference>
<accession>A0A6J6GTZ1</accession>
<sequence>MTMFFPSLREFVIAASGVDLSSSTLLNTPMIPTGFTSPNFAIGARDVGVSEISSDAPSRSMPKFNF</sequence>
<gene>
    <name evidence="1" type="ORF">UFOPK1811_00903</name>
</gene>
<proteinExistence type="predicted"/>